<gene>
    <name evidence="1" type="ORF">X975_00543</name>
</gene>
<feature type="non-terminal residue" evidence="1">
    <location>
        <position position="55"/>
    </location>
</feature>
<organism evidence="1 2">
    <name type="scientific">Stegodyphus mimosarum</name>
    <name type="common">African social velvet spider</name>
    <dbReference type="NCBI Taxonomy" id="407821"/>
    <lineage>
        <taxon>Eukaryota</taxon>
        <taxon>Metazoa</taxon>
        <taxon>Ecdysozoa</taxon>
        <taxon>Arthropoda</taxon>
        <taxon>Chelicerata</taxon>
        <taxon>Arachnida</taxon>
        <taxon>Araneae</taxon>
        <taxon>Araneomorphae</taxon>
        <taxon>Entelegynae</taxon>
        <taxon>Eresoidea</taxon>
        <taxon>Eresidae</taxon>
        <taxon>Stegodyphus</taxon>
    </lineage>
</organism>
<dbReference type="Proteomes" id="UP000054359">
    <property type="component" value="Unassembled WGS sequence"/>
</dbReference>
<evidence type="ECO:0000313" key="2">
    <source>
        <dbReference type="Proteomes" id="UP000054359"/>
    </source>
</evidence>
<proteinExistence type="predicted"/>
<dbReference type="AlphaFoldDB" id="A0A087TRH4"/>
<dbReference type="EMBL" id="KK116405">
    <property type="protein sequence ID" value="KFM67713.1"/>
    <property type="molecule type" value="Genomic_DNA"/>
</dbReference>
<keyword evidence="2" id="KW-1185">Reference proteome</keyword>
<accession>A0A087TRH4</accession>
<sequence>MYRKQQVLVINFITYSCTRHAHSNIVCTRRAHIFLMPESRLMDFVTRVVMAKPLS</sequence>
<reference evidence="1 2" key="1">
    <citation type="submission" date="2013-11" db="EMBL/GenBank/DDBJ databases">
        <title>Genome sequencing of Stegodyphus mimosarum.</title>
        <authorList>
            <person name="Bechsgaard J."/>
        </authorList>
    </citation>
    <scope>NUCLEOTIDE SEQUENCE [LARGE SCALE GENOMIC DNA]</scope>
</reference>
<evidence type="ECO:0000313" key="1">
    <source>
        <dbReference type="EMBL" id="KFM67713.1"/>
    </source>
</evidence>
<protein>
    <submittedName>
        <fullName evidence="1">Uncharacterized protein</fullName>
    </submittedName>
</protein>
<name>A0A087TRH4_STEMI</name>
<dbReference type="PROSITE" id="PS51257">
    <property type="entry name" value="PROKAR_LIPOPROTEIN"/>
    <property type="match status" value="1"/>
</dbReference>